<reference evidence="2" key="1">
    <citation type="journal article" date="2019" name="Int. J. Syst. Evol. Microbiol.">
        <title>The Global Catalogue of Microorganisms (GCM) 10K type strain sequencing project: providing services to taxonomists for standard genome sequencing and annotation.</title>
        <authorList>
            <consortium name="The Broad Institute Genomics Platform"/>
            <consortium name="The Broad Institute Genome Sequencing Center for Infectious Disease"/>
            <person name="Wu L."/>
            <person name="Ma J."/>
        </authorList>
    </citation>
    <scope>NUCLEOTIDE SEQUENCE [LARGE SCALE GENOMIC DNA]</scope>
    <source>
        <strain evidence="2">SHR3</strain>
    </source>
</reference>
<organism evidence="1 2">
    <name type="scientific">Thauera sinica</name>
    <dbReference type="NCBI Taxonomy" id="2665146"/>
    <lineage>
        <taxon>Bacteria</taxon>
        <taxon>Pseudomonadati</taxon>
        <taxon>Pseudomonadota</taxon>
        <taxon>Betaproteobacteria</taxon>
        <taxon>Rhodocyclales</taxon>
        <taxon>Zoogloeaceae</taxon>
        <taxon>Thauera</taxon>
    </lineage>
</organism>
<gene>
    <name evidence="1" type="ORF">ACFPTN_16295</name>
</gene>
<dbReference type="RefSeq" id="WP_096451967.1">
    <property type="nucleotide sequence ID" value="NZ_JBHSOG010000061.1"/>
</dbReference>
<dbReference type="PANTHER" id="PTHR35602">
    <property type="entry name" value="ESTERASE YQIA-RELATED"/>
    <property type="match status" value="1"/>
</dbReference>
<proteinExistence type="predicted"/>
<dbReference type="GO" id="GO:0016787">
    <property type="term" value="F:hydrolase activity"/>
    <property type="evidence" value="ECO:0007669"/>
    <property type="project" value="UniProtKB-KW"/>
</dbReference>
<name>A0ABW1AV96_9RHOO</name>
<dbReference type="Gene3D" id="3.40.50.1820">
    <property type="entry name" value="alpha/beta hydrolase"/>
    <property type="match status" value="1"/>
</dbReference>
<dbReference type="EMBL" id="JBHSOG010000061">
    <property type="protein sequence ID" value="MFC5770941.1"/>
    <property type="molecule type" value="Genomic_DNA"/>
</dbReference>
<comment type="caution">
    <text evidence="1">The sequence shown here is derived from an EMBL/GenBank/DDBJ whole genome shotgun (WGS) entry which is preliminary data.</text>
</comment>
<accession>A0ABW1AV96</accession>
<sequence length="194" mass="21267">MIVYLHGFRSAPASIKAQALKRRLEARGLGHAFWCEQLPPSPRAAIALAEEQLARCKAQGIATTLAGSSLGGYYATWLAERHGLRAALVNPAVVAPLELGAYVGEQTNMYTGESFLFTGQHIDELRALEVPAVTRPERYWLLVETGDEVLDYRHAVAKYPGARQTVLEGGDHSFTRWEDYLDELIAFAGLTPAA</sequence>
<dbReference type="InterPro" id="IPR029058">
    <property type="entry name" value="AB_hydrolase_fold"/>
</dbReference>
<evidence type="ECO:0000313" key="1">
    <source>
        <dbReference type="EMBL" id="MFC5770941.1"/>
    </source>
</evidence>
<dbReference type="InterPro" id="IPR008886">
    <property type="entry name" value="UPF0227/Esterase_YqiA"/>
</dbReference>
<keyword evidence="1" id="KW-0378">Hydrolase</keyword>
<dbReference type="PANTHER" id="PTHR35602:SF3">
    <property type="entry name" value="ESTERASE YQIA"/>
    <property type="match status" value="1"/>
</dbReference>
<keyword evidence="2" id="KW-1185">Reference proteome</keyword>
<dbReference type="Proteomes" id="UP001595974">
    <property type="component" value="Unassembled WGS sequence"/>
</dbReference>
<evidence type="ECO:0000313" key="2">
    <source>
        <dbReference type="Proteomes" id="UP001595974"/>
    </source>
</evidence>
<dbReference type="SUPFAM" id="SSF53474">
    <property type="entry name" value="alpha/beta-Hydrolases"/>
    <property type="match status" value="1"/>
</dbReference>
<protein>
    <submittedName>
        <fullName evidence="1">YqiA/YcfP family alpha/beta fold hydrolase</fullName>
    </submittedName>
</protein>
<dbReference type="Pfam" id="PF05728">
    <property type="entry name" value="UPF0227"/>
    <property type="match status" value="1"/>
</dbReference>